<dbReference type="AlphaFoldDB" id="A0A1L6MWU6"/>
<evidence type="ECO:0000313" key="2">
    <source>
        <dbReference type="EMBL" id="APR99887.1"/>
    </source>
</evidence>
<proteinExistence type="predicted"/>
<dbReference type="GO" id="GO:1990195">
    <property type="term" value="C:macrolide transmembrane transporter complex"/>
    <property type="evidence" value="ECO:0007669"/>
    <property type="project" value="InterPro"/>
</dbReference>
<sequence>MSYSRKGQLASLRSIVSQSEYERINSTLLMHRAELAALDAQIQTQEEEVVDAEHHVAYIETLAKER</sequence>
<dbReference type="GO" id="GO:1990961">
    <property type="term" value="P:xenobiotic detoxification by transmembrane export across the plasma membrane"/>
    <property type="evidence" value="ECO:0007669"/>
    <property type="project" value="InterPro"/>
</dbReference>
<dbReference type="InterPro" id="IPR030190">
    <property type="entry name" value="MacA_alpha-hairpin_sf"/>
</dbReference>
<keyword evidence="3" id="KW-1185">Reference proteome</keyword>
<dbReference type="STRING" id="1882918.BCY86_03740"/>
<evidence type="ECO:0000313" key="3">
    <source>
        <dbReference type="Proteomes" id="UP000185544"/>
    </source>
</evidence>
<accession>A0A1L6MWU6</accession>
<dbReference type="RefSeq" id="WP_075276537.1">
    <property type="nucleotide sequence ID" value="NZ_CP016908.1"/>
</dbReference>
<gene>
    <name evidence="2" type="ORF">BCY86_03740</name>
</gene>
<dbReference type="GO" id="GO:0019898">
    <property type="term" value="C:extrinsic component of membrane"/>
    <property type="evidence" value="ECO:0007669"/>
    <property type="project" value="InterPro"/>
</dbReference>
<evidence type="ECO:0000256" key="1">
    <source>
        <dbReference type="SAM" id="Coils"/>
    </source>
</evidence>
<dbReference type="EMBL" id="CP016908">
    <property type="protein sequence ID" value="APR99887.1"/>
    <property type="molecule type" value="Genomic_DNA"/>
</dbReference>
<keyword evidence="1" id="KW-0175">Coiled coil</keyword>
<protein>
    <submittedName>
        <fullName evidence="2">Uncharacterized protein</fullName>
    </submittedName>
</protein>
<dbReference type="Proteomes" id="UP000185544">
    <property type="component" value="Chromosome"/>
</dbReference>
<dbReference type="KEGG" id="pabo:BCY86_03740"/>
<name>A0A1L6MWU6_9BACT</name>
<feature type="coiled-coil region" evidence="1">
    <location>
        <begin position="28"/>
        <end position="55"/>
    </location>
</feature>
<dbReference type="Gene3D" id="6.10.140.1990">
    <property type="match status" value="1"/>
</dbReference>
<organism evidence="2 3">
    <name type="scientific">Pajaroellobacter abortibovis</name>
    <dbReference type="NCBI Taxonomy" id="1882918"/>
    <lineage>
        <taxon>Bacteria</taxon>
        <taxon>Pseudomonadati</taxon>
        <taxon>Myxococcota</taxon>
        <taxon>Polyangia</taxon>
        <taxon>Polyangiales</taxon>
        <taxon>Polyangiaceae</taxon>
    </lineage>
</organism>
<reference evidence="2 3" key="1">
    <citation type="submission" date="2016-08" db="EMBL/GenBank/DDBJ databases">
        <title>Identification and validation of antigenic proteins from Pajaroellobacter abortibovis using de-novo genome sequence assembly and reverse vaccinology.</title>
        <authorList>
            <person name="Welly B.T."/>
            <person name="Miller M.R."/>
            <person name="Stott J.L."/>
            <person name="Blanchard M.T."/>
            <person name="Islas-Trejo A.D."/>
            <person name="O'Rourke S.M."/>
            <person name="Young A.E."/>
            <person name="Medrano J.F."/>
            <person name="Van Eenennaam A.L."/>
        </authorList>
    </citation>
    <scope>NUCLEOTIDE SEQUENCE [LARGE SCALE GENOMIC DNA]</scope>
    <source>
        <strain evidence="2 3">BTF92-0548A/99-0131</strain>
    </source>
</reference>